<evidence type="ECO:0000313" key="1">
    <source>
        <dbReference type="EMBL" id="MBA4680557.1"/>
    </source>
</evidence>
<accession>A0A7C9B2F5</accession>
<organism evidence="1">
    <name type="scientific">Opuntia streptacantha</name>
    <name type="common">Prickly pear cactus</name>
    <name type="synonym">Opuntia cardona</name>
    <dbReference type="NCBI Taxonomy" id="393608"/>
    <lineage>
        <taxon>Eukaryota</taxon>
        <taxon>Viridiplantae</taxon>
        <taxon>Streptophyta</taxon>
        <taxon>Embryophyta</taxon>
        <taxon>Tracheophyta</taxon>
        <taxon>Spermatophyta</taxon>
        <taxon>Magnoliopsida</taxon>
        <taxon>eudicotyledons</taxon>
        <taxon>Gunneridae</taxon>
        <taxon>Pentapetalae</taxon>
        <taxon>Caryophyllales</taxon>
        <taxon>Cactineae</taxon>
        <taxon>Cactaceae</taxon>
        <taxon>Opuntioideae</taxon>
        <taxon>Opuntia</taxon>
    </lineage>
</organism>
<protein>
    <submittedName>
        <fullName evidence="1">Uncharacterized protein</fullName>
    </submittedName>
</protein>
<proteinExistence type="predicted"/>
<reference evidence="1" key="2">
    <citation type="submission" date="2020-07" db="EMBL/GenBank/DDBJ databases">
        <authorList>
            <person name="Vera ALvarez R."/>
            <person name="Arias-Moreno D.M."/>
            <person name="Jimenez-Jacinto V."/>
            <person name="Jimenez-Bremont J.F."/>
            <person name="Swaminathan K."/>
            <person name="Moose S.P."/>
            <person name="Guerrero-Gonzalez M.L."/>
            <person name="Marino-Ramirez L."/>
            <person name="Landsman D."/>
            <person name="Rodriguez-Kessler M."/>
            <person name="Delgado-Sanchez P."/>
        </authorList>
    </citation>
    <scope>NUCLEOTIDE SEQUENCE</scope>
    <source>
        <tissue evidence="1">Cladode</tissue>
    </source>
</reference>
<dbReference type="AlphaFoldDB" id="A0A7C9B2F5"/>
<sequence length="111" mass="12373">MLECLGLGCILEQTVFHTHKAGATKVANHLDSRVTAASGEDPCIWMYRSGTTGTELNLDIIRKYTNLDRGRIRRHAEVQRLRCGMVGPIVTSRTFEKEDVLAKMAVKGSNR</sequence>
<reference evidence="1" key="1">
    <citation type="journal article" date="2013" name="J. Plant Res.">
        <title>Effect of fungi and light on seed germination of three Opuntia species from semiarid lands of central Mexico.</title>
        <authorList>
            <person name="Delgado-Sanchez P."/>
            <person name="Jimenez-Bremont J.F."/>
            <person name="Guerrero-Gonzalez Mde L."/>
            <person name="Flores J."/>
        </authorList>
    </citation>
    <scope>NUCLEOTIDE SEQUENCE</scope>
    <source>
        <tissue evidence="1">Cladode</tissue>
    </source>
</reference>
<dbReference type="EMBL" id="GISG01287630">
    <property type="protein sequence ID" value="MBA4680557.1"/>
    <property type="molecule type" value="Transcribed_RNA"/>
</dbReference>
<name>A0A7C9B2F5_OPUST</name>